<dbReference type="InParanoid" id="A0A2N3NHC9"/>
<dbReference type="Proteomes" id="UP000233524">
    <property type="component" value="Unassembled WGS sequence"/>
</dbReference>
<gene>
    <name evidence="2" type="ORF">jhhlp_001138</name>
</gene>
<dbReference type="AlphaFoldDB" id="A0A2N3NHC9"/>
<dbReference type="SUPFAM" id="SSF47072">
    <property type="entry name" value="Cysteine alpha-hairpin motif"/>
    <property type="match status" value="1"/>
</dbReference>
<protein>
    <recommendedName>
        <fullName evidence="1">Cx9C motif-containing protein 4, mitochondrial</fullName>
    </recommendedName>
</protein>
<comment type="caution">
    <text evidence="2">The sequence shown here is derived from an EMBL/GenBank/DDBJ whole genome shotgun (WGS) entry which is preliminary data.</text>
</comment>
<proteinExistence type="predicted"/>
<dbReference type="VEuPathDB" id="FungiDB:jhhlp_001138"/>
<sequence>MSCSGPCLKRNQYNETRCQGAILNLFKCCQEFYERNGDSAKSPSCPKPALLEMKLNSLKPS</sequence>
<dbReference type="OrthoDB" id="13601at2759"/>
<dbReference type="EMBL" id="NLAX01000004">
    <property type="protein sequence ID" value="PKS11844.1"/>
    <property type="molecule type" value="Genomic_DNA"/>
</dbReference>
<dbReference type="Pfam" id="PF08991">
    <property type="entry name" value="CMC4"/>
    <property type="match status" value="1"/>
</dbReference>
<evidence type="ECO:0000313" key="3">
    <source>
        <dbReference type="Proteomes" id="UP000233524"/>
    </source>
</evidence>
<dbReference type="Gene3D" id="1.10.287.1130">
    <property type="entry name" value="CytochromE C oxidase copper chaperone"/>
    <property type="match status" value="1"/>
</dbReference>
<dbReference type="InterPro" id="IPR009069">
    <property type="entry name" value="Cys_alpha_HP_mot_SF"/>
</dbReference>
<organism evidence="2 3">
    <name type="scientific">Lomentospora prolificans</name>
    <dbReference type="NCBI Taxonomy" id="41688"/>
    <lineage>
        <taxon>Eukaryota</taxon>
        <taxon>Fungi</taxon>
        <taxon>Dikarya</taxon>
        <taxon>Ascomycota</taxon>
        <taxon>Pezizomycotina</taxon>
        <taxon>Sordariomycetes</taxon>
        <taxon>Hypocreomycetidae</taxon>
        <taxon>Microascales</taxon>
        <taxon>Microascaceae</taxon>
        <taxon>Lomentospora</taxon>
    </lineage>
</organism>
<dbReference type="FunCoup" id="A0A2N3NHC9">
    <property type="interactions" value="78"/>
</dbReference>
<dbReference type="STRING" id="41688.A0A2N3NHC9"/>
<dbReference type="InterPro" id="IPR027179">
    <property type="entry name" value="CMC4"/>
</dbReference>
<evidence type="ECO:0000313" key="2">
    <source>
        <dbReference type="EMBL" id="PKS11844.1"/>
    </source>
</evidence>
<accession>A0A2N3NHC9</accession>
<evidence type="ECO:0000256" key="1">
    <source>
        <dbReference type="ARBA" id="ARBA00019406"/>
    </source>
</evidence>
<name>A0A2N3NHC9_9PEZI</name>
<keyword evidence="3" id="KW-1185">Reference proteome</keyword>
<reference evidence="2 3" key="1">
    <citation type="journal article" date="2017" name="G3 (Bethesda)">
        <title>First Draft Genome Sequence of the Pathogenic Fungus Lomentospora prolificans (Formerly Scedosporium prolificans).</title>
        <authorList>
            <person name="Luo R."/>
            <person name="Zimin A."/>
            <person name="Workman R."/>
            <person name="Fan Y."/>
            <person name="Pertea G."/>
            <person name="Grossman N."/>
            <person name="Wear M.P."/>
            <person name="Jia B."/>
            <person name="Miller H."/>
            <person name="Casadevall A."/>
            <person name="Timp W."/>
            <person name="Zhang S.X."/>
            <person name="Salzberg S.L."/>
        </authorList>
    </citation>
    <scope>NUCLEOTIDE SEQUENCE [LARGE SCALE GENOMIC DNA]</scope>
    <source>
        <strain evidence="2 3">JHH-5317</strain>
    </source>
</reference>